<organism evidence="1 2">
    <name type="scientific">Roseomonas acroporae</name>
    <dbReference type="NCBI Taxonomy" id="2937791"/>
    <lineage>
        <taxon>Bacteria</taxon>
        <taxon>Pseudomonadati</taxon>
        <taxon>Pseudomonadota</taxon>
        <taxon>Alphaproteobacteria</taxon>
        <taxon>Acetobacterales</taxon>
        <taxon>Roseomonadaceae</taxon>
        <taxon>Roseomonas</taxon>
    </lineage>
</organism>
<dbReference type="EMBL" id="JALPRX010000222">
    <property type="protein sequence ID" value="MCK8788220.1"/>
    <property type="molecule type" value="Genomic_DNA"/>
</dbReference>
<keyword evidence="2" id="KW-1185">Reference proteome</keyword>
<gene>
    <name evidence="1" type="ORF">M0638_28115</name>
</gene>
<feature type="non-terminal residue" evidence="1">
    <location>
        <position position="1"/>
    </location>
</feature>
<dbReference type="RefSeq" id="WP_248670262.1">
    <property type="nucleotide sequence ID" value="NZ_JALPRX010000222.1"/>
</dbReference>
<evidence type="ECO:0000313" key="1">
    <source>
        <dbReference type="EMBL" id="MCK8788220.1"/>
    </source>
</evidence>
<proteinExistence type="predicted"/>
<sequence length="79" mass="8793">NVLLTDYRRNGDDAAYKAWLREHAQEFARLHDRIGKAVPATRAGLVALARYALRDRRGGAPDAPAYAALRGFLALEDRT</sequence>
<dbReference type="Proteomes" id="UP001139516">
    <property type="component" value="Unassembled WGS sequence"/>
</dbReference>
<protein>
    <submittedName>
        <fullName evidence="1">Uncharacterized protein</fullName>
    </submittedName>
</protein>
<comment type="caution">
    <text evidence="1">The sequence shown here is derived from an EMBL/GenBank/DDBJ whole genome shotgun (WGS) entry which is preliminary data.</text>
</comment>
<dbReference type="AlphaFoldDB" id="A0A9X2C0J6"/>
<name>A0A9X2C0J6_9PROT</name>
<accession>A0A9X2C0J6</accession>
<evidence type="ECO:0000313" key="2">
    <source>
        <dbReference type="Proteomes" id="UP001139516"/>
    </source>
</evidence>
<reference evidence="1" key="1">
    <citation type="submission" date="2022-04" db="EMBL/GenBank/DDBJ databases">
        <title>Roseomonas acroporae sp. nov., isolated from coral Acropora digitifera.</title>
        <authorList>
            <person name="Sun H."/>
        </authorList>
    </citation>
    <scope>NUCLEOTIDE SEQUENCE</scope>
    <source>
        <strain evidence="1">NAR14</strain>
    </source>
</reference>